<organism evidence="1 2">
    <name type="scientific">Oryza sativa subsp. japonica</name>
    <name type="common">Rice</name>
    <dbReference type="NCBI Taxonomy" id="39947"/>
    <lineage>
        <taxon>Eukaryota</taxon>
        <taxon>Viridiplantae</taxon>
        <taxon>Streptophyta</taxon>
        <taxon>Embryophyta</taxon>
        <taxon>Tracheophyta</taxon>
        <taxon>Spermatophyta</taxon>
        <taxon>Magnoliopsida</taxon>
        <taxon>Liliopsida</taxon>
        <taxon>Poales</taxon>
        <taxon>Poaceae</taxon>
        <taxon>BOP clade</taxon>
        <taxon>Oryzoideae</taxon>
        <taxon>Oryzeae</taxon>
        <taxon>Oryzinae</taxon>
        <taxon>Oryza</taxon>
        <taxon>Oryza sativa</taxon>
    </lineage>
</organism>
<gene>
    <name evidence="1" type="primary">OSJNBa0051J07.3</name>
</gene>
<evidence type="ECO:0000313" key="2">
    <source>
        <dbReference type="Proteomes" id="UP000000763"/>
    </source>
</evidence>
<dbReference type="EMBL" id="AC098566">
    <property type="protein sequence ID" value="AAL77116.1"/>
    <property type="molecule type" value="Genomic_DNA"/>
</dbReference>
<evidence type="ECO:0000313" key="1">
    <source>
        <dbReference type="EMBL" id="AAL77116.1"/>
    </source>
</evidence>
<reference evidence="2" key="2">
    <citation type="journal article" date="2008" name="Nucleic Acids Res.">
        <title>The rice annotation project database (RAP-DB): 2008 update.</title>
        <authorList>
            <consortium name="The rice annotation project (RAP)"/>
        </authorList>
    </citation>
    <scope>GENOME REANNOTATION</scope>
    <source>
        <strain evidence="2">cv. Nipponbare</strain>
    </source>
</reference>
<evidence type="ECO:0008006" key="3">
    <source>
        <dbReference type="Google" id="ProtNLM"/>
    </source>
</evidence>
<dbReference type="Proteomes" id="UP000000763">
    <property type="component" value="Chromosome 10"/>
</dbReference>
<dbReference type="AlphaFoldDB" id="A0A5S6RAC7"/>
<accession>A0A5S6RAC7</accession>
<sequence>MAHASQFFDKPNEDASAHLQQFLEICSTYTMKGEYVAAVLIMGWTTGSSYRVSTMDSLIQGSPRCYAGGAFFSKTVRAAIDLFEKMVPTMGWSEERLQTRQRGMHTVKETEMLTTKLDLLVKKLDNQEKGKPQAAVKALDSHITCEVCGNTGHMGNDYPETREEAMFMGNNGYR</sequence>
<proteinExistence type="predicted"/>
<protein>
    <recommendedName>
        <fullName evidence="3">Zinc knuckle family protein</fullName>
    </recommendedName>
</protein>
<name>A0A5S6RAC7_ORYSJ</name>
<reference evidence="2" key="1">
    <citation type="journal article" date="2005" name="Nature">
        <title>The map-based sequence of the rice genome.</title>
        <authorList>
            <consortium name="International rice genome sequencing project (IRGSP)"/>
            <person name="Matsumoto T."/>
            <person name="Wu J."/>
            <person name="Kanamori H."/>
            <person name="Katayose Y."/>
            <person name="Fujisawa M."/>
            <person name="Namiki N."/>
            <person name="Mizuno H."/>
            <person name="Yamamoto K."/>
            <person name="Antonio B.A."/>
            <person name="Baba T."/>
            <person name="Sakata K."/>
            <person name="Nagamura Y."/>
            <person name="Aoki H."/>
            <person name="Arikawa K."/>
            <person name="Arita K."/>
            <person name="Bito T."/>
            <person name="Chiden Y."/>
            <person name="Fujitsuka N."/>
            <person name="Fukunaka R."/>
            <person name="Hamada M."/>
            <person name="Harada C."/>
            <person name="Hayashi A."/>
            <person name="Hijishita S."/>
            <person name="Honda M."/>
            <person name="Hosokawa S."/>
            <person name="Ichikawa Y."/>
            <person name="Idonuma A."/>
            <person name="Iijima M."/>
            <person name="Ikeda M."/>
            <person name="Ikeno M."/>
            <person name="Ito K."/>
            <person name="Ito S."/>
            <person name="Ito T."/>
            <person name="Ito Y."/>
            <person name="Ito Y."/>
            <person name="Iwabuchi A."/>
            <person name="Kamiya K."/>
            <person name="Karasawa W."/>
            <person name="Kurita K."/>
            <person name="Katagiri S."/>
            <person name="Kikuta A."/>
            <person name="Kobayashi H."/>
            <person name="Kobayashi N."/>
            <person name="Machita K."/>
            <person name="Maehara T."/>
            <person name="Masukawa M."/>
            <person name="Mizubayashi T."/>
            <person name="Mukai Y."/>
            <person name="Nagasaki H."/>
            <person name="Nagata Y."/>
            <person name="Naito S."/>
            <person name="Nakashima M."/>
            <person name="Nakama Y."/>
            <person name="Nakamichi Y."/>
            <person name="Nakamura M."/>
            <person name="Meguro A."/>
            <person name="Negishi M."/>
            <person name="Ohta I."/>
            <person name="Ohta T."/>
            <person name="Okamoto M."/>
            <person name="Ono N."/>
            <person name="Saji S."/>
            <person name="Sakaguchi M."/>
            <person name="Sakai K."/>
            <person name="Shibata M."/>
            <person name="Shimokawa T."/>
            <person name="Song J."/>
            <person name="Takazaki Y."/>
            <person name="Terasawa K."/>
            <person name="Tsugane M."/>
            <person name="Tsuji K."/>
            <person name="Ueda S."/>
            <person name="Waki K."/>
            <person name="Yamagata H."/>
            <person name="Yamamoto M."/>
            <person name="Yamamoto S."/>
            <person name="Yamane H."/>
            <person name="Yoshiki S."/>
            <person name="Yoshihara R."/>
            <person name="Yukawa K."/>
            <person name="Zhong H."/>
            <person name="Yano M."/>
            <person name="Yuan Q."/>
            <person name="Ouyang S."/>
            <person name="Liu J."/>
            <person name="Jones K.M."/>
            <person name="Gansberger K."/>
            <person name="Moffat K."/>
            <person name="Hill J."/>
            <person name="Bera J."/>
            <person name="Fadrosh D."/>
            <person name="Jin S."/>
            <person name="Johri S."/>
            <person name="Kim M."/>
            <person name="Overton L."/>
            <person name="Reardon M."/>
            <person name="Tsitrin T."/>
            <person name="Vuong H."/>
            <person name="Weaver B."/>
            <person name="Ciecko A."/>
            <person name="Tallon L."/>
            <person name="Jackson J."/>
            <person name="Pai G."/>
            <person name="Aken S.V."/>
            <person name="Utterback T."/>
            <person name="Reidmuller S."/>
            <person name="Feldblyum T."/>
            <person name="Hsiao J."/>
            <person name="Zismann V."/>
            <person name="Iobst S."/>
            <person name="de Vazeille A.R."/>
            <person name="Buell C.R."/>
            <person name="Ying K."/>
            <person name="Li Y."/>
            <person name="Lu T."/>
            <person name="Huang Y."/>
            <person name="Zhao Q."/>
            <person name="Feng Q."/>
            <person name="Zhang L."/>
            <person name="Zhu J."/>
            <person name="Weng Q."/>
            <person name="Mu J."/>
            <person name="Lu Y."/>
            <person name="Fan D."/>
            <person name="Liu Y."/>
            <person name="Guan J."/>
            <person name="Zhang Y."/>
            <person name="Yu S."/>
            <person name="Liu X."/>
            <person name="Zhang Y."/>
            <person name="Hong G."/>
            <person name="Han B."/>
            <person name="Choisne N."/>
            <person name="Demange N."/>
            <person name="Orjeda G."/>
            <person name="Samain S."/>
            <person name="Cattolico L."/>
            <person name="Pelletier E."/>
            <person name="Couloux A."/>
            <person name="Segurens B."/>
            <person name="Wincker P."/>
            <person name="D'Hont A."/>
            <person name="Scarpelli C."/>
            <person name="Weissenbach J."/>
            <person name="Salanoubat M."/>
            <person name="Quetier F."/>
            <person name="Yu Y."/>
            <person name="Kim H.R."/>
            <person name="Rambo T."/>
            <person name="Currie J."/>
            <person name="Collura K."/>
            <person name="Luo M."/>
            <person name="Yang T."/>
            <person name="Ammiraju J.S.S."/>
            <person name="Engler F."/>
            <person name="Soderlund C."/>
            <person name="Wing R.A."/>
            <person name="Palmer L.E."/>
            <person name="de la Bastide M."/>
            <person name="Spiegel L."/>
            <person name="Nascimento L."/>
            <person name="Zutavern T."/>
            <person name="O'Shaughnessy A."/>
            <person name="Dike S."/>
            <person name="Dedhia N."/>
            <person name="Preston R."/>
            <person name="Balija V."/>
            <person name="McCombie W.R."/>
            <person name="Chow T."/>
            <person name="Chen H."/>
            <person name="Chung M."/>
            <person name="Chen C."/>
            <person name="Shaw J."/>
            <person name="Wu H."/>
            <person name="Hsiao K."/>
            <person name="Chao Y."/>
            <person name="Chu M."/>
            <person name="Cheng C."/>
            <person name="Hour A."/>
            <person name="Lee P."/>
            <person name="Lin S."/>
            <person name="Lin Y."/>
            <person name="Liou J."/>
            <person name="Liu S."/>
            <person name="Hsing Y."/>
            <person name="Raghuvanshi S."/>
            <person name="Mohanty A."/>
            <person name="Bharti A.K."/>
            <person name="Gaur A."/>
            <person name="Gupta V."/>
            <person name="Kumar D."/>
            <person name="Ravi V."/>
            <person name="Vij S."/>
            <person name="Kapur A."/>
            <person name="Khurana P."/>
            <person name="Khurana P."/>
            <person name="Khurana J.P."/>
            <person name="Tyagi A.K."/>
            <person name="Gaikwad K."/>
            <person name="Singh A."/>
            <person name="Dalal V."/>
            <person name="Srivastava S."/>
            <person name="Dixit A."/>
            <person name="Pal A.K."/>
            <person name="Ghazi I.A."/>
            <person name="Yadav M."/>
            <person name="Pandit A."/>
            <person name="Bhargava A."/>
            <person name="Sureshbabu K."/>
            <person name="Batra K."/>
            <person name="Sharma T.R."/>
            <person name="Mohapatra T."/>
            <person name="Singh N.K."/>
            <person name="Messing J."/>
            <person name="Nelson A.B."/>
            <person name="Fuks G."/>
            <person name="Kavchok S."/>
            <person name="Keizer G."/>
            <person name="Linton E."/>
            <person name="Llaca V."/>
            <person name="Song R."/>
            <person name="Tanyolac B."/>
            <person name="Young S."/>
            <person name="Ho-Il K."/>
            <person name="Hahn J.H."/>
            <person name="Sangsakoo G."/>
            <person name="Vanavichit A."/>
            <person name="de Mattos Luiz.A.T."/>
            <person name="Zimmer P.D."/>
            <person name="Malone G."/>
            <person name="Dellagostin O."/>
            <person name="de Oliveira A.C."/>
            <person name="Bevan M."/>
            <person name="Bancroft I."/>
            <person name="Minx P."/>
            <person name="Cordum H."/>
            <person name="Wilson R."/>
            <person name="Cheng Z."/>
            <person name="Jin W."/>
            <person name="Jiang J."/>
            <person name="Leong S.A."/>
            <person name="Iwama H."/>
            <person name="Gojobori T."/>
            <person name="Itoh T."/>
            <person name="Niimura Y."/>
            <person name="Fujii Y."/>
            <person name="Habara T."/>
            <person name="Sakai H."/>
            <person name="Sato Y."/>
            <person name="Wilson G."/>
            <person name="Kumar K."/>
            <person name="McCouch S."/>
            <person name="Juretic N."/>
            <person name="Hoen D."/>
            <person name="Wright S."/>
            <person name="Bruskiewich R."/>
            <person name="Bureau T."/>
            <person name="Miyao A."/>
            <person name="Hirochika H."/>
            <person name="Nishikawa T."/>
            <person name="Kadowaki K."/>
            <person name="Sugiura M."/>
            <person name="Burr B."/>
            <person name="Sasaki T."/>
        </authorList>
    </citation>
    <scope>NUCLEOTIDE SEQUENCE [LARGE SCALE GENOMIC DNA]</scope>
    <source>
        <strain evidence="2">cv. Nipponbare</strain>
    </source>
</reference>